<dbReference type="PANTHER" id="PTHR11228">
    <property type="entry name" value="RADICAL SAM DOMAIN PROTEIN"/>
    <property type="match status" value="1"/>
</dbReference>
<comment type="catalytic activity">
    <reaction evidence="8">
        <text>[PQQ precursor protein] + S-adenosyl-L-methionine = E-Y cross-linked-[PQQ precursor protein] + 5'-deoxyadenosine + L-methionine + H(+)</text>
        <dbReference type="Rhea" id="RHEA:56836"/>
        <dbReference type="Rhea" id="RHEA-COMP:14800"/>
        <dbReference type="Rhea" id="RHEA-COMP:14801"/>
        <dbReference type="ChEBI" id="CHEBI:15378"/>
        <dbReference type="ChEBI" id="CHEBI:17319"/>
        <dbReference type="ChEBI" id="CHEBI:57844"/>
        <dbReference type="ChEBI" id="CHEBI:59789"/>
        <dbReference type="ChEBI" id="CHEBI:141026"/>
        <dbReference type="ChEBI" id="CHEBI:141027"/>
        <dbReference type="EC" id="1.21.98.4"/>
    </reaction>
</comment>
<keyword evidence="7 8" id="KW-0411">Iron-sulfur</keyword>
<dbReference type="CDD" id="cd21119">
    <property type="entry name" value="SPASM_PqqE"/>
    <property type="match status" value="1"/>
</dbReference>
<dbReference type="NCBIfam" id="TIGR04085">
    <property type="entry name" value="rSAM_more_4Fe4S"/>
    <property type="match status" value="1"/>
</dbReference>
<dbReference type="InterPro" id="IPR050377">
    <property type="entry name" value="Radical_SAM_PqqE_MftC-like"/>
</dbReference>
<dbReference type="InterPro" id="IPR013785">
    <property type="entry name" value="Aldolase_TIM"/>
</dbReference>
<dbReference type="Proteomes" id="UP000305654">
    <property type="component" value="Unassembled WGS sequence"/>
</dbReference>
<dbReference type="InterPro" id="IPR007197">
    <property type="entry name" value="rSAM"/>
</dbReference>
<dbReference type="InterPro" id="IPR006638">
    <property type="entry name" value="Elp3/MiaA/NifB-like_rSAM"/>
</dbReference>
<dbReference type="EMBL" id="VCDI01000004">
    <property type="protein sequence ID" value="TLU72171.1"/>
    <property type="molecule type" value="Genomic_DNA"/>
</dbReference>
<proteinExistence type="inferred from homology"/>
<reference evidence="11 12" key="1">
    <citation type="submission" date="2019-05" db="EMBL/GenBank/DDBJ databases">
        <authorList>
            <person name="Pankratov T."/>
            <person name="Grouzdev D."/>
        </authorList>
    </citation>
    <scope>NUCLEOTIDE SEQUENCE [LARGE SCALE GENOMIC DNA]</scope>
    <source>
        <strain evidence="11 12">KEBCLARHB70R</strain>
    </source>
</reference>
<dbReference type="SFLD" id="SFLDG01067">
    <property type="entry name" value="SPASM/twitch_domain_containing"/>
    <property type="match status" value="1"/>
</dbReference>
<keyword evidence="1 8" id="KW-0004">4Fe-4S</keyword>
<comment type="caution">
    <text evidence="11">The sequence shown here is derived from an EMBL/GenBank/DDBJ whole genome shotgun (WGS) entry which is preliminary data.</text>
</comment>
<feature type="region of interest" description="Disordered" evidence="9">
    <location>
        <begin position="352"/>
        <end position="383"/>
    </location>
</feature>
<dbReference type="AlphaFoldDB" id="A0A5R9J9B0"/>
<dbReference type="CDD" id="cd01335">
    <property type="entry name" value="Radical_SAM"/>
    <property type="match status" value="1"/>
</dbReference>
<comment type="function">
    <text evidence="8">Catalyzes the cross-linking of a glutamate residue and a tyrosine residue in the PqqA protein as part of the biosynthesis of pyrroloquinoline quinone (PQQ).</text>
</comment>
<feature type="binding site" evidence="8">
    <location>
        <position position="20"/>
    </location>
    <ligand>
        <name>[4Fe-4S] cluster</name>
        <dbReference type="ChEBI" id="CHEBI:49883"/>
        <note>4Fe-4S-S-AdoMet</note>
    </ligand>
</feature>
<evidence type="ECO:0000256" key="8">
    <source>
        <dbReference type="HAMAP-Rule" id="MF_00660"/>
    </source>
</evidence>
<dbReference type="GO" id="GO:1904047">
    <property type="term" value="F:S-adenosyl-L-methionine binding"/>
    <property type="evidence" value="ECO:0007669"/>
    <property type="project" value="UniProtKB-UniRule"/>
</dbReference>
<dbReference type="PIRSF" id="PIRSF037420">
    <property type="entry name" value="PQQ_syn_pqqE"/>
    <property type="match status" value="1"/>
</dbReference>
<evidence type="ECO:0000256" key="2">
    <source>
        <dbReference type="ARBA" id="ARBA00022691"/>
    </source>
</evidence>
<keyword evidence="3 8" id="KW-0479">Metal-binding</keyword>
<dbReference type="GO" id="GO:0009975">
    <property type="term" value="F:cyclase activity"/>
    <property type="evidence" value="ECO:0007669"/>
    <property type="project" value="UniProtKB-UniRule"/>
</dbReference>
<dbReference type="InterPro" id="IPR017200">
    <property type="entry name" value="PqqE-like"/>
</dbReference>
<name>A0A5R9J9B0_9PROT</name>
<comment type="similarity">
    <text evidence="8">Belongs to the radical SAM superfamily. PqqE family.</text>
</comment>
<dbReference type="HAMAP" id="MF_00660">
    <property type="entry name" value="PqqE"/>
    <property type="match status" value="1"/>
</dbReference>
<evidence type="ECO:0000256" key="6">
    <source>
        <dbReference type="ARBA" id="ARBA00023004"/>
    </source>
</evidence>
<evidence type="ECO:0000256" key="4">
    <source>
        <dbReference type="ARBA" id="ARBA00022905"/>
    </source>
</evidence>
<dbReference type="UniPathway" id="UPA00539"/>
<dbReference type="GO" id="GO:0032324">
    <property type="term" value="P:molybdopterin cofactor biosynthetic process"/>
    <property type="evidence" value="ECO:0007669"/>
    <property type="project" value="UniProtKB-ARBA"/>
</dbReference>
<dbReference type="InterPro" id="IPR011843">
    <property type="entry name" value="PQQ_synth_PqqE_bac"/>
</dbReference>
<dbReference type="InterPro" id="IPR023885">
    <property type="entry name" value="4Fe4S-binding_SPASM_dom"/>
</dbReference>
<dbReference type="NCBIfam" id="TIGR02109">
    <property type="entry name" value="PQQ_syn_pqqE"/>
    <property type="match status" value="1"/>
</dbReference>
<feature type="binding site" evidence="8">
    <location>
        <position position="27"/>
    </location>
    <ligand>
        <name>[4Fe-4S] cluster</name>
        <dbReference type="ChEBI" id="CHEBI:49883"/>
        <note>4Fe-4S-S-AdoMet</note>
    </ligand>
</feature>
<dbReference type="SUPFAM" id="SSF102114">
    <property type="entry name" value="Radical SAM enzymes"/>
    <property type="match status" value="1"/>
</dbReference>
<dbReference type="InterPro" id="IPR058240">
    <property type="entry name" value="rSAM_sf"/>
</dbReference>
<dbReference type="InterPro" id="IPR000385">
    <property type="entry name" value="MoaA_NifB_PqqE_Fe-S-bd_CS"/>
</dbReference>
<dbReference type="RefSeq" id="WP_138326577.1">
    <property type="nucleotide sequence ID" value="NZ_VCDI01000004.1"/>
</dbReference>
<dbReference type="SFLD" id="SFLDS00029">
    <property type="entry name" value="Radical_SAM"/>
    <property type="match status" value="1"/>
</dbReference>
<keyword evidence="12" id="KW-1185">Reference proteome</keyword>
<dbReference type="Gene3D" id="3.20.20.70">
    <property type="entry name" value="Aldolase class I"/>
    <property type="match status" value="1"/>
</dbReference>
<evidence type="ECO:0000313" key="11">
    <source>
        <dbReference type="EMBL" id="TLU72171.1"/>
    </source>
</evidence>
<dbReference type="Pfam" id="PF04055">
    <property type="entry name" value="Radical_SAM"/>
    <property type="match status" value="1"/>
</dbReference>
<evidence type="ECO:0000256" key="5">
    <source>
        <dbReference type="ARBA" id="ARBA00023002"/>
    </source>
</evidence>
<accession>A0A5R9J9B0</accession>
<dbReference type="SFLD" id="SFLDF00280">
    <property type="entry name" value="coenzyme_PQQ_synthesis_protein"/>
    <property type="match status" value="1"/>
</dbReference>
<organism evidence="11 12">
    <name type="scientific">Lichenicoccus roseus</name>
    <dbReference type="NCBI Taxonomy" id="2683649"/>
    <lineage>
        <taxon>Bacteria</taxon>
        <taxon>Pseudomonadati</taxon>
        <taxon>Pseudomonadota</taxon>
        <taxon>Alphaproteobacteria</taxon>
        <taxon>Acetobacterales</taxon>
        <taxon>Acetobacteraceae</taxon>
        <taxon>Lichenicoccus</taxon>
    </lineage>
</organism>
<dbReference type="SMART" id="SM00729">
    <property type="entry name" value="Elp3"/>
    <property type="match status" value="1"/>
</dbReference>
<evidence type="ECO:0000256" key="7">
    <source>
        <dbReference type="ARBA" id="ARBA00023014"/>
    </source>
</evidence>
<dbReference type="GO" id="GO:0005506">
    <property type="term" value="F:iron ion binding"/>
    <property type="evidence" value="ECO:0007669"/>
    <property type="project" value="UniProtKB-UniRule"/>
</dbReference>
<dbReference type="PANTHER" id="PTHR11228:SF7">
    <property type="entry name" value="PQQA PEPTIDE CYCLASE"/>
    <property type="match status" value="1"/>
</dbReference>
<comment type="subunit">
    <text evidence="8">Interacts with PqqD. The interaction is necessary for activity of PqqE.</text>
</comment>
<dbReference type="PROSITE" id="PS01305">
    <property type="entry name" value="MOAA_NIFB_PQQE"/>
    <property type="match status" value="1"/>
</dbReference>
<evidence type="ECO:0000259" key="10">
    <source>
        <dbReference type="PROSITE" id="PS51918"/>
    </source>
</evidence>
<evidence type="ECO:0000256" key="9">
    <source>
        <dbReference type="SAM" id="MobiDB-lite"/>
    </source>
</evidence>
<keyword evidence="5 8" id="KW-0560">Oxidoreductase</keyword>
<keyword evidence="6 8" id="KW-0408">Iron</keyword>
<keyword evidence="2 8" id="KW-0949">S-adenosyl-L-methionine</keyword>
<dbReference type="EC" id="1.21.98.4" evidence="8"/>
<keyword evidence="4 8" id="KW-0884">PQQ biosynthesis</keyword>
<dbReference type="PROSITE" id="PS51918">
    <property type="entry name" value="RADICAL_SAM"/>
    <property type="match status" value="1"/>
</dbReference>
<dbReference type="GO" id="GO:0051539">
    <property type="term" value="F:4 iron, 4 sulfur cluster binding"/>
    <property type="evidence" value="ECO:0007669"/>
    <property type="project" value="UniProtKB-KW"/>
</dbReference>
<evidence type="ECO:0000256" key="1">
    <source>
        <dbReference type="ARBA" id="ARBA00022485"/>
    </source>
</evidence>
<evidence type="ECO:0000256" key="3">
    <source>
        <dbReference type="ARBA" id="ARBA00022723"/>
    </source>
</evidence>
<feature type="domain" description="Radical SAM core" evidence="10">
    <location>
        <begin position="6"/>
        <end position="222"/>
    </location>
</feature>
<dbReference type="GO" id="GO:0016491">
    <property type="term" value="F:oxidoreductase activity"/>
    <property type="evidence" value="ECO:0007669"/>
    <property type="project" value="UniProtKB-KW"/>
</dbReference>
<dbReference type="GO" id="GO:0018189">
    <property type="term" value="P:pyrroloquinoline quinone biosynthetic process"/>
    <property type="evidence" value="ECO:0007669"/>
    <property type="project" value="UniProtKB-UniRule"/>
</dbReference>
<gene>
    <name evidence="8 11" type="primary">pqqE</name>
    <name evidence="11" type="ORF">FE263_13725</name>
</gene>
<dbReference type="SFLD" id="SFLDG01386">
    <property type="entry name" value="main_SPASM_domain-containing"/>
    <property type="match status" value="1"/>
</dbReference>
<comment type="cofactor">
    <cofactor evidence="8">
        <name>[4Fe-4S] cluster</name>
        <dbReference type="ChEBI" id="CHEBI:49883"/>
    </cofactor>
    <text evidence="8">Binds 1 [4Fe-4S] cluster. The cluster is coordinated with 3 cysteines and an exchangeable S-adenosyl-L-methionine.</text>
</comment>
<dbReference type="OrthoDB" id="9792276at2"/>
<comment type="pathway">
    <text evidence="8">Cofactor biosynthesis; pyrroloquinoline quinone biosynthesis.</text>
</comment>
<evidence type="ECO:0000313" key="12">
    <source>
        <dbReference type="Proteomes" id="UP000305654"/>
    </source>
</evidence>
<sequence length="383" mass="41611">MSVNIVPPPMGLLAELTHRCPLQCPYCSNPLELEAAAAELTTAEWCSVLDQAAAIGVLQVHFSGGEPMARRDLPELVRHAADRGLYSNLITSGVLVNARRLDELQAAGLDHVQLSFQDTETASAERIGGMKGAQALKLEAARLIGESDMALTVNFVVHRQNLARVPDMVKLAEQLGAARVEIANTQYYGWGLLNRDALLPTRGQSDLANEQVEAARLQYKGRMVIDYVTADYHAALPKACMGGWARRFVNISPIGRVLPCHAAEILPGMTYPSIREHSLAEIWGHDPAFLKFRGTDWMPEPCRSCDRREIDWGGCRCQALLLTGDAANTDPACVLSPHHGVMQDVVAQAGTGSEGFRYRRPGGQRMMPGAPSGPGAQVDELVE</sequence>
<feature type="binding site" evidence="8">
    <location>
        <position position="24"/>
    </location>
    <ligand>
        <name>[4Fe-4S] cluster</name>
        <dbReference type="ChEBI" id="CHEBI:49883"/>
        <note>4Fe-4S-S-AdoMet</note>
    </ligand>
</feature>
<dbReference type="Pfam" id="PF13186">
    <property type="entry name" value="SPASM"/>
    <property type="match status" value="1"/>
</dbReference>
<protein>
    <recommendedName>
        <fullName evidence="8">PqqA peptide cyclase</fullName>
        <ecNumber evidence="8">1.21.98.4</ecNumber>
    </recommendedName>
    <alternativeName>
        <fullName evidence="8">Coenzyme PQQ synthesis protein E</fullName>
    </alternativeName>
</protein>